<reference evidence="2 3" key="1">
    <citation type="submission" date="2019-12" db="EMBL/GenBank/DDBJ databases">
        <title>Shewanella insulae sp. nov., isolated from a tidal flat.</title>
        <authorList>
            <person name="Yoon J.-H."/>
        </authorList>
    </citation>
    <scope>NUCLEOTIDE SEQUENCE [LARGE SCALE GENOMIC DNA]</scope>
    <source>
        <strain evidence="2 3">JBTF-M18</strain>
    </source>
</reference>
<evidence type="ECO:0000313" key="2">
    <source>
        <dbReference type="EMBL" id="MXR69081.1"/>
    </source>
</evidence>
<keyword evidence="1" id="KW-0472">Membrane</keyword>
<dbReference type="EMBL" id="WRPA01000008">
    <property type="protein sequence ID" value="MXR69081.1"/>
    <property type="molecule type" value="Genomic_DNA"/>
</dbReference>
<keyword evidence="3" id="KW-1185">Reference proteome</keyword>
<dbReference type="InterPro" id="IPR025489">
    <property type="entry name" value="DUF4381"/>
</dbReference>
<keyword evidence="1" id="KW-0812">Transmembrane</keyword>
<protein>
    <submittedName>
        <fullName evidence="2">DUF4381 family protein</fullName>
    </submittedName>
</protein>
<keyword evidence="1" id="KW-1133">Transmembrane helix</keyword>
<evidence type="ECO:0000313" key="3">
    <source>
        <dbReference type="Proteomes" id="UP000474778"/>
    </source>
</evidence>
<comment type="caution">
    <text evidence="2">The sequence shown here is derived from an EMBL/GenBank/DDBJ whole genome shotgun (WGS) entry which is preliminary data.</text>
</comment>
<name>A0A6L7I1C2_9GAMM</name>
<dbReference type="AlphaFoldDB" id="A0A6L7I1C2"/>
<proteinExistence type="predicted"/>
<dbReference type="Proteomes" id="UP000474778">
    <property type="component" value="Unassembled WGS sequence"/>
</dbReference>
<sequence>MQAASQPALANLQDIITPAPIGVWPLAYGYYLLTLLLLMLMATLFIYIKRRGKQLAAKREALTLLSQVTPEDPQLPLTVNSLLKRSAMSYLPREQIASLQGDAWYAWLGAQVPAMDPKLPDLLERRFQAGNLSPSEAMQLLDAAKAWLQKALPLKAGKEVSCSH</sequence>
<accession>A0A6L7I1C2</accession>
<dbReference type="Pfam" id="PF14316">
    <property type="entry name" value="DUF4381"/>
    <property type="match status" value="1"/>
</dbReference>
<dbReference type="RefSeq" id="WP_160795926.1">
    <property type="nucleotide sequence ID" value="NZ_CANMWR010000002.1"/>
</dbReference>
<evidence type="ECO:0000256" key="1">
    <source>
        <dbReference type="SAM" id="Phobius"/>
    </source>
</evidence>
<feature type="transmembrane region" description="Helical" evidence="1">
    <location>
        <begin position="28"/>
        <end position="48"/>
    </location>
</feature>
<gene>
    <name evidence="2" type="ORF">GNT65_10415</name>
</gene>
<organism evidence="2 3">
    <name type="scientific">Shewanella insulae</name>
    <dbReference type="NCBI Taxonomy" id="2681496"/>
    <lineage>
        <taxon>Bacteria</taxon>
        <taxon>Pseudomonadati</taxon>
        <taxon>Pseudomonadota</taxon>
        <taxon>Gammaproteobacteria</taxon>
        <taxon>Alteromonadales</taxon>
        <taxon>Shewanellaceae</taxon>
        <taxon>Shewanella</taxon>
    </lineage>
</organism>